<dbReference type="Gene3D" id="1.10.620.20">
    <property type="entry name" value="Ribonucleotide Reductase, subunit A"/>
    <property type="match status" value="1"/>
</dbReference>
<dbReference type="PIRSF" id="PIRSF000040">
    <property type="entry name" value="MMOH_comp"/>
    <property type="match status" value="1"/>
</dbReference>
<dbReference type="SUPFAM" id="SSF47240">
    <property type="entry name" value="Ferritin-like"/>
    <property type="match status" value="1"/>
</dbReference>
<dbReference type="Pfam" id="PF02332">
    <property type="entry name" value="Phenol_Hydrox"/>
    <property type="match status" value="1"/>
</dbReference>
<dbReference type="AlphaFoldDB" id="A0A656HMY0"/>
<dbReference type="EC" id="1.14.13.7" evidence="3"/>
<keyword evidence="1 3" id="KW-0560">Oxidoreductase</keyword>
<dbReference type="CDD" id="cd01058">
    <property type="entry name" value="AAMH_B"/>
    <property type="match status" value="1"/>
</dbReference>
<sequence length="332" mass="37866">MSLNISAKEVKPLRVNYAHVARRVGDERPASRYQEAVYDIQPTTNFHYPPTWQPEKQLYDTSLTAIVMQDWYAFTDPRQYYYTSYVTARAKQQESMDNNFELIEKNNLLASVPAAVQDQVRQVLIPLRHYEYGANMNNQDICHRGYGTTITSAASFNGFDRIGMAQYLSRIALLMDGNEETTLNAAKTAWMESPAWQPLRHAMEDSFVLDDWFEILLAQNVIMDGLIYPLVYERFIPTLVAQGGSTFLMMTQFMGEWHNENLRWTNQLLKVTAAESAENAQLLATWAGQWLTRMEQAVMPIAQLAFGDGATQQVAEVKAELLARLAKQGIKV</sequence>
<keyword evidence="4" id="KW-1185">Reference proteome</keyword>
<evidence type="ECO:0000313" key="4">
    <source>
        <dbReference type="Proteomes" id="UP000005317"/>
    </source>
</evidence>
<dbReference type="InterPro" id="IPR012348">
    <property type="entry name" value="RNR-like"/>
</dbReference>
<name>A0A656HMY0_THINJ</name>
<dbReference type="InterPro" id="IPR009078">
    <property type="entry name" value="Ferritin-like_SF"/>
</dbReference>
<keyword evidence="2 3" id="KW-0503">Monooxygenase</keyword>
<dbReference type="InterPro" id="IPR003430">
    <property type="entry name" value="Phenol_Hydrox"/>
</dbReference>
<organism evidence="3 4">
    <name type="scientific">Thiothrix nivea (strain ATCC 35100 / DSM 5205 / JP2)</name>
    <dbReference type="NCBI Taxonomy" id="870187"/>
    <lineage>
        <taxon>Bacteria</taxon>
        <taxon>Pseudomonadati</taxon>
        <taxon>Pseudomonadota</taxon>
        <taxon>Gammaproteobacteria</taxon>
        <taxon>Thiotrichales</taxon>
        <taxon>Thiotrichaceae</taxon>
        <taxon>Thiothrix</taxon>
    </lineage>
</organism>
<proteinExistence type="predicted"/>
<evidence type="ECO:0000256" key="2">
    <source>
        <dbReference type="ARBA" id="ARBA00023033"/>
    </source>
</evidence>
<reference evidence="4" key="1">
    <citation type="journal article" date="2011" name="Stand. Genomic Sci.">
        <title>Genome sequence of the filamentous, gliding Thiothrix nivea neotype strain (JP2(T)).</title>
        <authorList>
            <person name="Lapidus A."/>
            <person name="Nolan M."/>
            <person name="Lucas S."/>
            <person name="Glavina Del Rio T."/>
            <person name="Tice H."/>
            <person name="Cheng J.F."/>
            <person name="Tapia R."/>
            <person name="Han C."/>
            <person name="Goodwin L."/>
            <person name="Pitluck S."/>
            <person name="Liolios K."/>
            <person name="Pagani I."/>
            <person name="Ivanova N."/>
            <person name="Huntemann M."/>
            <person name="Mavromatis K."/>
            <person name="Mikhailova N."/>
            <person name="Pati A."/>
            <person name="Chen A."/>
            <person name="Palaniappan K."/>
            <person name="Land M."/>
            <person name="Brambilla E.M."/>
            <person name="Rohde M."/>
            <person name="Abt B."/>
            <person name="Verbarg S."/>
            <person name="Goker M."/>
            <person name="Bristow J."/>
            <person name="Eisen J.A."/>
            <person name="Markowitz V."/>
            <person name="Hugenholtz P."/>
            <person name="Kyrpides N.C."/>
            <person name="Klenk H.P."/>
            <person name="Woyke T."/>
        </authorList>
    </citation>
    <scope>NUCLEOTIDE SEQUENCE [LARGE SCALE GENOMIC DNA]</scope>
    <source>
        <strain evidence="4">ATCC 35100 / DSM 5205 / JP2</strain>
    </source>
</reference>
<dbReference type="EMBL" id="JH651384">
    <property type="protein sequence ID" value="EIJ36689.1"/>
    <property type="molecule type" value="Genomic_DNA"/>
</dbReference>
<dbReference type="OrthoDB" id="9806768at2"/>
<evidence type="ECO:0000256" key="1">
    <source>
        <dbReference type="ARBA" id="ARBA00023002"/>
    </source>
</evidence>
<protein>
    <submittedName>
        <fullName evidence="3">Phenol 2-monooxygenase P1 subunit</fullName>
        <ecNumber evidence="3">1.14.13.7</ecNumber>
    </submittedName>
</protein>
<dbReference type="InterPro" id="IPR012078">
    <property type="entry name" value="MP_mOase_hydro"/>
</dbReference>
<dbReference type="Proteomes" id="UP000005317">
    <property type="component" value="Unassembled WGS sequence"/>
</dbReference>
<dbReference type="GO" id="GO:0018662">
    <property type="term" value="F:phenol 2-monooxygenase activity"/>
    <property type="evidence" value="ECO:0007669"/>
    <property type="project" value="UniProtKB-EC"/>
</dbReference>
<evidence type="ECO:0000313" key="3">
    <source>
        <dbReference type="EMBL" id="EIJ36689.1"/>
    </source>
</evidence>
<gene>
    <name evidence="3" type="ORF">Thini_4197</name>
</gene>
<accession>A0A656HMY0</accession>
<dbReference type="RefSeq" id="WP_002710557.1">
    <property type="nucleotide sequence ID" value="NZ_JH651384.1"/>
</dbReference>